<dbReference type="RefSeq" id="WP_307234657.1">
    <property type="nucleotide sequence ID" value="NZ_JAUSUZ010000001.1"/>
</dbReference>
<comment type="caution">
    <text evidence="2">The sequence shown here is derived from an EMBL/GenBank/DDBJ whole genome shotgun (WGS) entry which is preliminary data.</text>
</comment>
<organism evidence="2 3">
    <name type="scientific">Catenuloplanes indicus</name>
    <dbReference type="NCBI Taxonomy" id="137267"/>
    <lineage>
        <taxon>Bacteria</taxon>
        <taxon>Bacillati</taxon>
        <taxon>Actinomycetota</taxon>
        <taxon>Actinomycetes</taxon>
        <taxon>Micromonosporales</taxon>
        <taxon>Micromonosporaceae</taxon>
        <taxon>Catenuloplanes</taxon>
    </lineage>
</organism>
<dbReference type="SUPFAM" id="SSF55729">
    <property type="entry name" value="Acyl-CoA N-acyltransferases (Nat)"/>
    <property type="match status" value="1"/>
</dbReference>
<dbReference type="Pfam" id="PF00583">
    <property type="entry name" value="Acetyltransf_1"/>
    <property type="match status" value="1"/>
</dbReference>
<dbReference type="InterPro" id="IPR016181">
    <property type="entry name" value="Acyl_CoA_acyltransferase"/>
</dbReference>
<dbReference type="PROSITE" id="PS51186">
    <property type="entry name" value="GNAT"/>
    <property type="match status" value="1"/>
</dbReference>
<accession>A0AAE3VU94</accession>
<gene>
    <name evidence="2" type="ORF">J2S42_000439</name>
</gene>
<protein>
    <submittedName>
        <fullName evidence="2">GNAT superfamily N-acetyltransferase</fullName>
    </submittedName>
</protein>
<dbReference type="InterPro" id="IPR000182">
    <property type="entry name" value="GNAT_dom"/>
</dbReference>
<dbReference type="GO" id="GO:0016747">
    <property type="term" value="F:acyltransferase activity, transferring groups other than amino-acyl groups"/>
    <property type="evidence" value="ECO:0007669"/>
    <property type="project" value="InterPro"/>
</dbReference>
<dbReference type="Gene3D" id="3.40.630.30">
    <property type="match status" value="1"/>
</dbReference>
<dbReference type="EMBL" id="JAUSUZ010000001">
    <property type="protein sequence ID" value="MDQ0363770.1"/>
    <property type="molecule type" value="Genomic_DNA"/>
</dbReference>
<evidence type="ECO:0000259" key="1">
    <source>
        <dbReference type="PROSITE" id="PS51186"/>
    </source>
</evidence>
<reference evidence="2 3" key="1">
    <citation type="submission" date="2023-07" db="EMBL/GenBank/DDBJ databases">
        <title>Sequencing the genomes of 1000 actinobacteria strains.</title>
        <authorList>
            <person name="Klenk H.-P."/>
        </authorList>
    </citation>
    <scope>NUCLEOTIDE SEQUENCE [LARGE SCALE GENOMIC DNA]</scope>
    <source>
        <strain evidence="2 3">DSM 44709</strain>
    </source>
</reference>
<evidence type="ECO:0000313" key="2">
    <source>
        <dbReference type="EMBL" id="MDQ0363770.1"/>
    </source>
</evidence>
<sequence>MTASVRYRLRPATEADLDRLLAVLNGAVTWLRQRGVDQWGGEPWHAAELRPGLKAGALYLAESREAVPVATMTLDDVADEDFWSPEDDLSAALYLRHLAVDRALSGRGIGSWMLGQAARHAARRGKEWLRLDASKTNTRLHAYYRQQGFQQLRTVHVPNRASGARFQRCAASRPASAARPICPECRPGTGYARR</sequence>
<evidence type="ECO:0000313" key="3">
    <source>
        <dbReference type="Proteomes" id="UP001240236"/>
    </source>
</evidence>
<dbReference type="Proteomes" id="UP001240236">
    <property type="component" value="Unassembled WGS sequence"/>
</dbReference>
<proteinExistence type="predicted"/>
<name>A0AAE3VU94_9ACTN</name>
<feature type="domain" description="N-acetyltransferase" evidence="1">
    <location>
        <begin position="7"/>
        <end position="164"/>
    </location>
</feature>
<dbReference type="CDD" id="cd04301">
    <property type="entry name" value="NAT_SF"/>
    <property type="match status" value="1"/>
</dbReference>
<keyword evidence="3" id="KW-1185">Reference proteome</keyword>
<dbReference type="AlphaFoldDB" id="A0AAE3VU94"/>